<dbReference type="Proteomes" id="UP001432046">
    <property type="component" value="Chromosome"/>
</dbReference>
<evidence type="ECO:0000256" key="1">
    <source>
        <dbReference type="SAM" id="MobiDB-lite"/>
    </source>
</evidence>
<dbReference type="EMBL" id="CP147711">
    <property type="protein sequence ID" value="WXC80337.1"/>
    <property type="molecule type" value="Genomic_DNA"/>
</dbReference>
<gene>
    <name evidence="2" type="ORF">HAP48_044635</name>
    <name evidence="3" type="ORF">WDK88_01320</name>
</gene>
<accession>A0A974A613</accession>
<feature type="region of interest" description="Disordered" evidence="1">
    <location>
        <begin position="42"/>
        <end position="73"/>
    </location>
</feature>
<feature type="compositionally biased region" description="Basic and acidic residues" evidence="1">
    <location>
        <begin position="51"/>
        <end position="73"/>
    </location>
</feature>
<evidence type="ECO:0000313" key="2">
    <source>
        <dbReference type="EMBL" id="NVI49813.1"/>
    </source>
</evidence>
<reference evidence="3" key="3">
    <citation type="submission" date="2024-03" db="EMBL/GenBank/DDBJ databases">
        <authorList>
            <person name="Bromfield E.S.P."/>
            <person name="Cloutier S."/>
        </authorList>
    </citation>
    <scope>NUCLEOTIDE SEQUENCE</scope>
    <source>
        <strain evidence="3">5S5</strain>
    </source>
</reference>
<evidence type="ECO:0000313" key="3">
    <source>
        <dbReference type="EMBL" id="WXC80337.1"/>
    </source>
</evidence>
<reference evidence="3" key="2">
    <citation type="journal article" date="2021" name="Int. J. Syst. Evol. Microbiol.">
        <title>Bradyrhizobium septentrionale sp. nov. (sv. septentrionale) and Bradyrhizobium quebecense sp. nov. (sv. septentrionale) associated with legumes native to Canada possess rearranged symbiosis genes and numerous insertion sequences.</title>
        <authorList>
            <person name="Bromfield E.S.P."/>
            <person name="Cloutier S."/>
        </authorList>
    </citation>
    <scope>NUCLEOTIDE SEQUENCE</scope>
    <source>
        <strain evidence="3">5S5</strain>
    </source>
</reference>
<keyword evidence="4" id="KW-1185">Reference proteome</keyword>
<proteinExistence type="predicted"/>
<dbReference type="RefSeq" id="WP_175612326.1">
    <property type="nucleotide sequence ID" value="NZ_CP088285.1"/>
</dbReference>
<protein>
    <submittedName>
        <fullName evidence="2">Uncharacterized protein</fullName>
    </submittedName>
</protein>
<dbReference type="EMBL" id="JAAOLE020000001">
    <property type="protein sequence ID" value="NVI49813.1"/>
    <property type="molecule type" value="Genomic_DNA"/>
</dbReference>
<evidence type="ECO:0000313" key="4">
    <source>
        <dbReference type="Proteomes" id="UP001432046"/>
    </source>
</evidence>
<name>A0A974A613_9BRAD</name>
<dbReference type="AlphaFoldDB" id="A0A974A613"/>
<sequence>MGTKSREAIYDGSVRAAAERARKEADRLACEAWDKRVLGFQASAQGLPGDQGRDRHAGALGKDEKLDSDRHQERLEEDFLVRVEEQNR</sequence>
<organism evidence="2">
    <name type="scientific">Bradyrhizobium septentrionale</name>
    <dbReference type="NCBI Taxonomy" id="1404411"/>
    <lineage>
        <taxon>Bacteria</taxon>
        <taxon>Pseudomonadati</taxon>
        <taxon>Pseudomonadota</taxon>
        <taxon>Alphaproteobacteria</taxon>
        <taxon>Hyphomicrobiales</taxon>
        <taxon>Nitrobacteraceae</taxon>
        <taxon>Bradyrhizobium</taxon>
    </lineage>
</organism>
<reference evidence="2" key="1">
    <citation type="submission" date="2020-06" db="EMBL/GenBank/DDBJ databases">
        <title>Whole Genome Sequence of Bradyrhizobium sp. Strain 1S1.</title>
        <authorList>
            <person name="Bromfield E.S.P."/>
            <person name="Cloutier S."/>
        </authorList>
    </citation>
    <scope>NUCLEOTIDE SEQUENCE [LARGE SCALE GENOMIC DNA]</scope>
    <source>
        <strain evidence="2">1S1</strain>
    </source>
</reference>